<evidence type="ECO:0000256" key="1">
    <source>
        <dbReference type="ARBA" id="ARBA00001974"/>
    </source>
</evidence>
<comment type="caution">
    <text evidence="8">The sequence shown here is derived from an EMBL/GenBank/DDBJ whole genome shotgun (WGS) entry which is preliminary data.</text>
</comment>
<dbReference type="GO" id="GO:0004497">
    <property type="term" value="F:monooxygenase activity"/>
    <property type="evidence" value="ECO:0007669"/>
    <property type="project" value="InterPro"/>
</dbReference>
<dbReference type="SUPFAM" id="SSF51905">
    <property type="entry name" value="FAD/NAD(P)-binding domain"/>
    <property type="match status" value="1"/>
</dbReference>
<dbReference type="Pfam" id="PF01494">
    <property type="entry name" value="FAD_binding_3"/>
    <property type="match status" value="1"/>
</dbReference>
<evidence type="ECO:0000256" key="4">
    <source>
        <dbReference type="ARBA" id="ARBA00022630"/>
    </source>
</evidence>
<dbReference type="GO" id="GO:0071949">
    <property type="term" value="F:FAD binding"/>
    <property type="evidence" value="ECO:0007669"/>
    <property type="project" value="InterPro"/>
</dbReference>
<dbReference type="PANTHER" id="PTHR47356">
    <property type="entry name" value="FAD-DEPENDENT MONOOXYGENASE ASQG-RELATED"/>
    <property type="match status" value="1"/>
</dbReference>
<keyword evidence="4" id="KW-0285">Flavoprotein</keyword>
<evidence type="ECO:0000313" key="8">
    <source>
        <dbReference type="EMBL" id="KAK8121220.1"/>
    </source>
</evidence>
<evidence type="ECO:0000256" key="2">
    <source>
        <dbReference type="ARBA" id="ARBA00005179"/>
    </source>
</evidence>
<dbReference type="InterPro" id="IPR036188">
    <property type="entry name" value="FAD/NAD-bd_sf"/>
</dbReference>
<evidence type="ECO:0000256" key="5">
    <source>
        <dbReference type="ARBA" id="ARBA00022827"/>
    </source>
</evidence>
<evidence type="ECO:0000256" key="3">
    <source>
        <dbReference type="ARBA" id="ARBA00007992"/>
    </source>
</evidence>
<feature type="domain" description="FAD-binding" evidence="7">
    <location>
        <begin position="8"/>
        <end position="342"/>
    </location>
</feature>
<reference evidence="8 9" key="1">
    <citation type="submission" date="2023-01" db="EMBL/GenBank/DDBJ databases">
        <title>Analysis of 21 Apiospora genomes using comparative genomics revels a genus with tremendous synthesis potential of carbohydrate active enzymes and secondary metabolites.</title>
        <authorList>
            <person name="Sorensen T."/>
        </authorList>
    </citation>
    <scope>NUCLEOTIDE SEQUENCE [LARGE SCALE GENOMIC DNA]</scope>
    <source>
        <strain evidence="8 9">CBS 117206</strain>
    </source>
</reference>
<comment type="similarity">
    <text evidence="3">Belongs to the paxM FAD-dependent monooxygenase family.</text>
</comment>
<dbReference type="AlphaFoldDB" id="A0AAW0R1Z3"/>
<dbReference type="Proteomes" id="UP001392437">
    <property type="component" value="Unassembled WGS sequence"/>
</dbReference>
<keyword evidence="9" id="KW-1185">Reference proteome</keyword>
<dbReference type="InterPro" id="IPR050562">
    <property type="entry name" value="FAD_mOase_fung"/>
</dbReference>
<organism evidence="8 9">
    <name type="scientific">Apiospora kogelbergensis</name>
    <dbReference type="NCBI Taxonomy" id="1337665"/>
    <lineage>
        <taxon>Eukaryota</taxon>
        <taxon>Fungi</taxon>
        <taxon>Dikarya</taxon>
        <taxon>Ascomycota</taxon>
        <taxon>Pezizomycotina</taxon>
        <taxon>Sordariomycetes</taxon>
        <taxon>Xylariomycetidae</taxon>
        <taxon>Amphisphaeriales</taxon>
        <taxon>Apiosporaceae</taxon>
        <taxon>Apiospora</taxon>
    </lineage>
</organism>
<gene>
    <name evidence="8" type="ORF">PG999_005340</name>
</gene>
<dbReference type="InterPro" id="IPR002938">
    <property type="entry name" value="FAD-bd"/>
</dbReference>
<name>A0AAW0R1Z3_9PEZI</name>
<protein>
    <submittedName>
        <fullName evidence="8">FAD-binding domain-containing protein</fullName>
    </submittedName>
</protein>
<dbReference type="PANTHER" id="PTHR47356:SF2">
    <property type="entry name" value="FAD-BINDING DOMAIN-CONTAINING PROTEIN-RELATED"/>
    <property type="match status" value="1"/>
</dbReference>
<proteinExistence type="inferred from homology"/>
<keyword evidence="6" id="KW-0560">Oxidoreductase</keyword>
<evidence type="ECO:0000313" key="9">
    <source>
        <dbReference type="Proteomes" id="UP001392437"/>
    </source>
</evidence>
<evidence type="ECO:0000259" key="7">
    <source>
        <dbReference type="Pfam" id="PF01494"/>
    </source>
</evidence>
<dbReference type="EMBL" id="JAQQWP010000004">
    <property type="protein sequence ID" value="KAK8121220.1"/>
    <property type="molecule type" value="Genomic_DNA"/>
</dbReference>
<evidence type="ECO:0000256" key="6">
    <source>
        <dbReference type="ARBA" id="ARBA00023002"/>
    </source>
</evidence>
<dbReference type="Gene3D" id="3.50.50.60">
    <property type="entry name" value="FAD/NAD(P)-binding domain"/>
    <property type="match status" value="1"/>
</dbReference>
<comment type="cofactor">
    <cofactor evidence="1">
        <name>FAD</name>
        <dbReference type="ChEBI" id="CHEBI:57692"/>
    </cofactor>
</comment>
<comment type="pathway">
    <text evidence="2">Secondary metabolite biosynthesis.</text>
</comment>
<accession>A0AAW0R1Z3</accession>
<dbReference type="PRINTS" id="PR00420">
    <property type="entry name" value="RNGMNOXGNASE"/>
</dbReference>
<sequence length="450" mass="50075">MAEKHTKHQVVIVGGGITGLTLALCLQHLKVDYVLLEAYGSIAPDVGASILLFPHGQRILDQLGILDKLQSAGLPQGTLDYRDGATGQSLRRSDFGDIFRRRHGYSLLWSSRHRILRALHEAVAEPQQRLLVNKRVTRIDSLPEGVLVNTDDGSAYEAQIVVGCDGVHSTVRKEIASPKRTGGDVGCEYGCFFAASKCTPVVTETVEPGAGALISLQDGQVVLGRGLDDEMYFFCTWTLPTSQQKCSIDDIPRFTKEDKERVLDRFRDVVFGDNGVRMQELFDNLIRSGVTALPHYTLRKWSSGRIIAIGDAVHKFNPVAGQGGNSCIDSCALLVNALQEHLGTDLANMPSWPLPSLSQAFEDVENASVRKVTTLVEESQNMIRLLSWRRWYDKIMYRYIVPYLPAYFLLQPHSAAIVTGVRLRGPFKQPEAKHDWLYDEERVPSKPMSL</sequence>
<keyword evidence="5" id="KW-0274">FAD</keyword>